<dbReference type="PROSITE" id="PS50109">
    <property type="entry name" value="HIS_KIN"/>
    <property type="match status" value="1"/>
</dbReference>
<dbReference type="OrthoDB" id="9789238at2"/>
<dbReference type="EC" id="2.7.13.3" evidence="3"/>
<reference evidence="13 14" key="1">
    <citation type="journal article" date="2012" name="Stand. Genomic Sci.">
        <title>Complete genome sequence of the aerobic, heterotroph Marinithermus hydrothermalis type strain (T1(T)) from a deep-sea hydrothermal vent chimney.</title>
        <authorList>
            <person name="Copeland A."/>
            <person name="Gu W."/>
            <person name="Yasawong M."/>
            <person name="Lapidus A."/>
            <person name="Lucas S."/>
            <person name="Deshpande S."/>
            <person name="Pagani I."/>
            <person name="Tapia R."/>
            <person name="Cheng J.F."/>
            <person name="Goodwin L.A."/>
            <person name="Pitluck S."/>
            <person name="Liolios K."/>
            <person name="Ivanova N."/>
            <person name="Mavromatis K."/>
            <person name="Mikhailova N."/>
            <person name="Pati A."/>
            <person name="Chen A."/>
            <person name="Palaniappan K."/>
            <person name="Land M."/>
            <person name="Pan C."/>
            <person name="Brambilla E.M."/>
            <person name="Rohde M."/>
            <person name="Tindall B.J."/>
            <person name="Sikorski J."/>
            <person name="Goker M."/>
            <person name="Detter J.C."/>
            <person name="Bristow J."/>
            <person name="Eisen J.A."/>
            <person name="Markowitz V."/>
            <person name="Hugenholtz P."/>
            <person name="Kyrpides N.C."/>
            <person name="Klenk H.P."/>
            <person name="Woyke T."/>
        </authorList>
    </citation>
    <scope>NUCLEOTIDE SEQUENCE [LARGE SCALE GENOMIC DNA]</scope>
    <source>
        <strain evidence="14">DSM 14884 / JCM 11576 / T1</strain>
    </source>
</reference>
<evidence type="ECO:0000256" key="9">
    <source>
        <dbReference type="ARBA" id="ARBA00023012"/>
    </source>
</evidence>
<evidence type="ECO:0000256" key="7">
    <source>
        <dbReference type="ARBA" id="ARBA00022777"/>
    </source>
</evidence>
<feature type="domain" description="HAMP" evidence="12">
    <location>
        <begin position="160"/>
        <end position="212"/>
    </location>
</feature>
<keyword evidence="9" id="KW-0902">Two-component regulatory system</keyword>
<keyword evidence="7 13" id="KW-0418">Kinase</keyword>
<dbReference type="SMART" id="SM00387">
    <property type="entry name" value="HATPase_c"/>
    <property type="match status" value="1"/>
</dbReference>
<dbReference type="RefSeq" id="WP_013702942.1">
    <property type="nucleotide sequence ID" value="NC_015387.1"/>
</dbReference>
<keyword evidence="14" id="KW-1185">Reference proteome</keyword>
<dbReference type="SUPFAM" id="SSF47384">
    <property type="entry name" value="Homodimeric domain of signal transducing histidine kinase"/>
    <property type="match status" value="1"/>
</dbReference>
<dbReference type="AlphaFoldDB" id="F2NLQ7"/>
<dbReference type="InterPro" id="IPR036097">
    <property type="entry name" value="HisK_dim/P_sf"/>
</dbReference>
<keyword evidence="4" id="KW-0597">Phosphoprotein</keyword>
<dbReference type="Gene3D" id="1.10.287.130">
    <property type="match status" value="1"/>
</dbReference>
<organism evidence="13 14">
    <name type="scientific">Marinithermus hydrothermalis (strain DSM 14884 / JCM 11576 / T1)</name>
    <dbReference type="NCBI Taxonomy" id="869210"/>
    <lineage>
        <taxon>Bacteria</taxon>
        <taxon>Thermotogati</taxon>
        <taxon>Deinococcota</taxon>
        <taxon>Deinococci</taxon>
        <taxon>Thermales</taxon>
        <taxon>Thermaceae</taxon>
        <taxon>Marinithermus</taxon>
    </lineage>
</organism>
<dbReference type="PANTHER" id="PTHR45436:SF5">
    <property type="entry name" value="SENSOR HISTIDINE KINASE TRCS"/>
    <property type="match status" value="1"/>
</dbReference>
<evidence type="ECO:0000256" key="5">
    <source>
        <dbReference type="ARBA" id="ARBA00022679"/>
    </source>
</evidence>
<evidence type="ECO:0000256" key="1">
    <source>
        <dbReference type="ARBA" id="ARBA00000085"/>
    </source>
</evidence>
<accession>F2NLQ7</accession>
<dbReference type="PROSITE" id="PS50885">
    <property type="entry name" value="HAMP"/>
    <property type="match status" value="1"/>
</dbReference>
<dbReference type="PRINTS" id="PR00344">
    <property type="entry name" value="BCTRLSENSOR"/>
</dbReference>
<dbReference type="InterPro" id="IPR003594">
    <property type="entry name" value="HATPase_dom"/>
</dbReference>
<dbReference type="InterPro" id="IPR036890">
    <property type="entry name" value="HATPase_C_sf"/>
</dbReference>
<evidence type="ECO:0000259" key="11">
    <source>
        <dbReference type="PROSITE" id="PS50109"/>
    </source>
</evidence>
<keyword evidence="5" id="KW-0808">Transferase</keyword>
<dbReference type="InterPro" id="IPR003660">
    <property type="entry name" value="HAMP_dom"/>
</dbReference>
<dbReference type="SMART" id="SM00304">
    <property type="entry name" value="HAMP"/>
    <property type="match status" value="1"/>
</dbReference>
<dbReference type="InterPro" id="IPR050428">
    <property type="entry name" value="TCS_sensor_his_kinase"/>
</dbReference>
<keyword evidence="6" id="KW-0812">Transmembrane</keyword>
<dbReference type="Gene3D" id="3.30.565.10">
    <property type="entry name" value="Histidine kinase-like ATPase, C-terminal domain"/>
    <property type="match status" value="1"/>
</dbReference>
<feature type="domain" description="Histidine kinase" evidence="11">
    <location>
        <begin position="220"/>
        <end position="417"/>
    </location>
</feature>
<dbReference type="SUPFAM" id="SSF55874">
    <property type="entry name" value="ATPase domain of HSP90 chaperone/DNA topoisomerase II/histidine kinase"/>
    <property type="match status" value="1"/>
</dbReference>
<dbReference type="Pfam" id="PF02518">
    <property type="entry name" value="HATPase_c"/>
    <property type="match status" value="1"/>
</dbReference>
<keyword evidence="10" id="KW-0472">Membrane</keyword>
<dbReference type="eggNOG" id="COG2205">
    <property type="taxonomic scope" value="Bacteria"/>
</dbReference>
<evidence type="ECO:0000256" key="2">
    <source>
        <dbReference type="ARBA" id="ARBA00004370"/>
    </source>
</evidence>
<evidence type="ECO:0000256" key="8">
    <source>
        <dbReference type="ARBA" id="ARBA00022989"/>
    </source>
</evidence>
<evidence type="ECO:0000313" key="13">
    <source>
        <dbReference type="EMBL" id="AEB10887.1"/>
    </source>
</evidence>
<evidence type="ECO:0000256" key="10">
    <source>
        <dbReference type="ARBA" id="ARBA00023136"/>
    </source>
</evidence>
<dbReference type="InterPro" id="IPR005467">
    <property type="entry name" value="His_kinase_dom"/>
</dbReference>
<dbReference type="Gene3D" id="6.10.340.10">
    <property type="match status" value="1"/>
</dbReference>
<sequence length="424" mass="45874">MTFTARLTLLFGFLWALLLALGLTAVYWGLGQGLEQRVETLLVEDARRIAALYASGESGTVPGTGGVEIALYDFSGLPVYLPEPRHRIPKEVLAAADQTVRVYRGEAFRAAFVTSPLGVLAVSQDTAFIAELSAQVAQTLALIFVLALPLGLFAVRLAAVWATRPLAEAASSITQRDPLDLSPIPYQGPDDELGRIVQRFNALLADLRAARERERVFLTEVSHELRTPLTALTGYLERLAKNPRELEALEGARRTARHLTRLVEDLLALARGEAERTVNPHIVDLREVLSGVASEYPGTRLELPRVPLEVLGDPDRLAQLARNLVSNAVRAAGRPEGVLVQAGREGEEVWFTVVDSGPGIPPDLLPHVFERFARGPGGGTGLGLAIARQIAKAHEGTIQVASKPGETVFTVRLPALAEEEVELD</sequence>
<dbReference type="InterPro" id="IPR003661">
    <property type="entry name" value="HisK_dim/P_dom"/>
</dbReference>
<proteinExistence type="predicted"/>
<dbReference type="InterPro" id="IPR004358">
    <property type="entry name" value="Sig_transdc_His_kin-like_C"/>
</dbReference>
<dbReference type="GO" id="GO:0005886">
    <property type="term" value="C:plasma membrane"/>
    <property type="evidence" value="ECO:0007669"/>
    <property type="project" value="TreeGrafter"/>
</dbReference>
<evidence type="ECO:0000313" key="14">
    <source>
        <dbReference type="Proteomes" id="UP000007030"/>
    </source>
</evidence>
<dbReference type="PANTHER" id="PTHR45436">
    <property type="entry name" value="SENSOR HISTIDINE KINASE YKOH"/>
    <property type="match status" value="1"/>
</dbReference>
<dbReference type="KEGG" id="mhd:Marky_0124"/>
<evidence type="ECO:0000259" key="12">
    <source>
        <dbReference type="PROSITE" id="PS50885"/>
    </source>
</evidence>
<dbReference type="EMBL" id="CP002630">
    <property type="protein sequence ID" value="AEB10887.1"/>
    <property type="molecule type" value="Genomic_DNA"/>
</dbReference>
<dbReference type="SMART" id="SM00388">
    <property type="entry name" value="HisKA"/>
    <property type="match status" value="1"/>
</dbReference>
<evidence type="ECO:0000256" key="4">
    <source>
        <dbReference type="ARBA" id="ARBA00022553"/>
    </source>
</evidence>
<keyword evidence="8" id="KW-1133">Transmembrane helix</keyword>
<gene>
    <name evidence="13" type="ordered locus">Marky_0124</name>
</gene>
<evidence type="ECO:0000256" key="3">
    <source>
        <dbReference type="ARBA" id="ARBA00012438"/>
    </source>
</evidence>
<comment type="subcellular location">
    <subcellularLocation>
        <location evidence="2">Membrane</location>
    </subcellularLocation>
</comment>
<comment type="catalytic activity">
    <reaction evidence="1">
        <text>ATP + protein L-histidine = ADP + protein N-phospho-L-histidine.</text>
        <dbReference type="EC" id="2.7.13.3"/>
    </reaction>
</comment>
<dbReference type="Pfam" id="PF00512">
    <property type="entry name" value="HisKA"/>
    <property type="match status" value="1"/>
</dbReference>
<dbReference type="GO" id="GO:0000155">
    <property type="term" value="F:phosphorelay sensor kinase activity"/>
    <property type="evidence" value="ECO:0007669"/>
    <property type="project" value="InterPro"/>
</dbReference>
<dbReference type="STRING" id="869210.Marky_0124"/>
<dbReference type="Proteomes" id="UP000007030">
    <property type="component" value="Chromosome"/>
</dbReference>
<name>F2NLQ7_MARHT</name>
<protein>
    <recommendedName>
        <fullName evidence="3">histidine kinase</fullName>
        <ecNumber evidence="3">2.7.13.3</ecNumber>
    </recommendedName>
</protein>
<dbReference type="CDD" id="cd00082">
    <property type="entry name" value="HisKA"/>
    <property type="match status" value="1"/>
</dbReference>
<dbReference type="HOGENOM" id="CLU_000445_89_6_0"/>
<evidence type="ECO:0000256" key="6">
    <source>
        <dbReference type="ARBA" id="ARBA00022692"/>
    </source>
</evidence>
<dbReference type="CDD" id="cd00075">
    <property type="entry name" value="HATPase"/>
    <property type="match status" value="1"/>
</dbReference>